<dbReference type="InterPro" id="IPR004155">
    <property type="entry name" value="PBS_lyase_HEAT"/>
</dbReference>
<dbReference type="SUPFAM" id="SSF48371">
    <property type="entry name" value="ARM repeat"/>
    <property type="match status" value="1"/>
</dbReference>
<evidence type="ECO:0000313" key="3">
    <source>
        <dbReference type="Proteomes" id="UP000189677"/>
    </source>
</evidence>
<dbReference type="InterPro" id="IPR011989">
    <property type="entry name" value="ARM-like"/>
</dbReference>
<feature type="compositionally biased region" description="Basic and acidic residues" evidence="1">
    <location>
        <begin position="598"/>
        <end position="609"/>
    </location>
</feature>
<dbReference type="KEGG" id="snw:BBN63_33385"/>
<evidence type="ECO:0000256" key="1">
    <source>
        <dbReference type="SAM" id="MobiDB-lite"/>
    </source>
</evidence>
<feature type="region of interest" description="Disordered" evidence="1">
    <location>
        <begin position="598"/>
        <end position="625"/>
    </location>
</feature>
<evidence type="ECO:0008006" key="4">
    <source>
        <dbReference type="Google" id="ProtNLM"/>
    </source>
</evidence>
<dbReference type="InterPro" id="IPR016024">
    <property type="entry name" value="ARM-type_fold"/>
</dbReference>
<dbReference type="OrthoDB" id="3272910at2"/>
<dbReference type="RefSeq" id="WP_078079031.1">
    <property type="nucleotide sequence ID" value="NZ_CP018047.1"/>
</dbReference>
<reference evidence="2 3" key="1">
    <citation type="submission" date="2016-11" db="EMBL/GenBank/DDBJ databases">
        <title>Complete genome sequence of Streptomyces niveus SCSIO 3406.</title>
        <authorList>
            <person name="Zhu Q."/>
            <person name="Cheng W."/>
            <person name="Song Y."/>
            <person name="Li Q."/>
            <person name="Ju J."/>
        </authorList>
    </citation>
    <scope>NUCLEOTIDE SEQUENCE [LARGE SCALE GENOMIC DNA]</scope>
    <source>
        <strain evidence="2 3">SCSIO 3406</strain>
    </source>
</reference>
<dbReference type="Gene3D" id="1.25.10.10">
    <property type="entry name" value="Leucine-rich Repeat Variant"/>
    <property type="match status" value="2"/>
</dbReference>
<sequence length="1549" mass="166080">MTPGDEAFEDALRRADVRRLAELVDPSGCPPGVFERLLRHEDARVRSLGLVSLAERVAVVGGCADACARLAVLLPAALSAAGPAPWSAEDSLVLAELYARLAPHAPKPYALAGRVPSWRTAALPVRVRIAWLRAEIANDPTAVRREPASEALYQAVRETDIATALRPRQLVAELSESGDQVLMGESMRLAREGLHAGVLPVAHVRAHLVRLLGSDAEHAVGSATVVAALAELSEPWATLEPLPPSRLSGLLTVAEATVRPAVADAALTTLARHGHSGALRQAVDDPDLPPRLRRRALELLGALATRDDIRELTAVAASDPLLFGEPAVACLRGLHRRGHFVTGPDVPAVVALALADHAIAPCEIATILFTCRQDMFRLLIDAPADDPSWPRRLALLVALAGQGTAGPGGPGELPVGDVITRTLRATSSPRPFLDALRALRYTAAEEAVLARLATEPATVLRTLEAIGGRRTVSALRDGLGLAAADGENVIAPHLPPGTVAPHLRAERHRALELLWQLTEDPADRRALLVRLDPAELPARIAADLGGPDEGELALLGARANRDEPVAALCGLAAHGGAGTLPVITELLLRVVAELTHSERTLTEPTRSRQPDGSGAGQRPTGEPAVPGAVLEAVRGLGRRLHARRRIRPICLLDAADAEAAGNALAATMVLDLLDRPEPTDDERVILLELLTRIPYPHTRPRVHRLLRHRNPHLRKHVIALLAQDSEGADAQALSASLITLTTADDIRTVRQALLALGHARARWAAGAIAACLDHPNMNIKKTAAAVLVHAGTAVAVPQLLNWLGRHDNPGFRTALADALRAILGDAYEATLRAAVDGADEPRARRLLTGCLAERPPDGTADSQRSDLDALKSGGWRPAIALRIARRGELPARHWPHGLRPTLADWLALAESTRDPERTLTRDPAPGSLSDTQARLVRTALRLCPAPLSDAERRTYARFAPLLLMCLTDAATWDEDGQDLVSVLEVLAPELPTGEKRAVADAVRALPGTAPAPTLTLLLRCGAVLTRADLDQALRAAATGWSTDARAVRAPRAEVAVLREAFGITDAALPADARAWRVQLEAAVRGPSEAEDFRRAEEARPVRTTPNSRYRLAALADAYPAADPVTRSVLLDWMTALQPLDVPPWTLREAVADDAASAPTSNRTVRADDLDQPRSAALRARLLDMLDAPDPDRRRTAAVALLKWPDTDVRSAVLRAYLHGRVDVDVGVNGLADAEPPDLLAALADAERDGAEIRYERLARLAGRLDPSALQSLVPQLLKWWQQAPQAVRPVLDAVPADTLAVILGDRIEAGAWGYLDLLAGRTLLRTPALTEIRHRLRAEGRDSLADTLRLVDGPLLDPGAELQDAHEGVRSTPPEVPDGPSRQELLRLARTGSPDQIRRALTRLAEAPGDPELLALVGELLHHPRPRVRLHAHRTSRALFDRETYLRHTSTLLGDAQPDVVRSAVGTLTHAAWEPAVPPIVGLLDHPHPAVREAAVDGLARMAGRAVPALRHAADHARPDKRPVYTAVLDRIMALRSATDTATQEERTT</sequence>
<organism evidence="2 3">
    <name type="scientific">Streptomyces niveus</name>
    <name type="common">Streptomyces spheroides</name>
    <dbReference type="NCBI Taxonomy" id="193462"/>
    <lineage>
        <taxon>Bacteria</taxon>
        <taxon>Bacillati</taxon>
        <taxon>Actinomycetota</taxon>
        <taxon>Actinomycetes</taxon>
        <taxon>Kitasatosporales</taxon>
        <taxon>Streptomycetaceae</taxon>
        <taxon>Streptomyces</taxon>
    </lineage>
</organism>
<name>A0A1U9R1G3_STRNV</name>
<proteinExistence type="predicted"/>
<dbReference type="SMART" id="SM00567">
    <property type="entry name" value="EZ_HEAT"/>
    <property type="match status" value="6"/>
</dbReference>
<dbReference type="Pfam" id="PF13646">
    <property type="entry name" value="HEAT_2"/>
    <property type="match status" value="1"/>
</dbReference>
<evidence type="ECO:0000313" key="2">
    <source>
        <dbReference type="EMBL" id="AQU70346.1"/>
    </source>
</evidence>
<dbReference type="Proteomes" id="UP000189677">
    <property type="component" value="Chromosome"/>
</dbReference>
<dbReference type="EMBL" id="CP018047">
    <property type="protein sequence ID" value="AQU70346.1"/>
    <property type="molecule type" value="Genomic_DNA"/>
</dbReference>
<gene>
    <name evidence="2" type="ORF">BBN63_33385</name>
</gene>
<keyword evidence="3" id="KW-1185">Reference proteome</keyword>
<protein>
    <recommendedName>
        <fullName evidence="4">PBS lyase</fullName>
    </recommendedName>
</protein>
<accession>A0A1U9R1G3</accession>